<keyword evidence="3" id="KW-0560">Oxidoreductase</keyword>
<keyword evidence="1" id="KW-0732">Signal</keyword>
<dbReference type="PANTHER" id="PTHR15337:SF11">
    <property type="entry name" value="THIOREDOXIN DOMAIN-CONTAINING PROTEIN"/>
    <property type="match status" value="1"/>
</dbReference>
<dbReference type="SUPFAM" id="SSF52833">
    <property type="entry name" value="Thioredoxin-like"/>
    <property type="match status" value="1"/>
</dbReference>
<proteinExistence type="predicted"/>
<evidence type="ECO:0000259" key="2">
    <source>
        <dbReference type="Pfam" id="PF13098"/>
    </source>
</evidence>
<dbReference type="AlphaFoldDB" id="A0A6S6SXS0"/>
<dbReference type="PANTHER" id="PTHR15337">
    <property type="entry name" value="ANTERIOR GRADIENT PROTEIN-RELATED"/>
    <property type="match status" value="1"/>
</dbReference>
<dbReference type="Gene3D" id="3.40.30.10">
    <property type="entry name" value="Glutaredoxin"/>
    <property type="match status" value="1"/>
</dbReference>
<dbReference type="GO" id="GO:0047134">
    <property type="term" value="F:protein-disulfide reductase [NAD(P)H] activity"/>
    <property type="evidence" value="ECO:0007669"/>
    <property type="project" value="UniProtKB-EC"/>
</dbReference>
<sequence length="143" mass="16428">MKNYLLGLLIVVSITFANDIDLDTLTLQAKKSNKHIFVYLHITGCDFCMRMEEFAFDDDDIISAIKKDFIFVDINVKDKGVVKYDNTKMSKLQFAKESGYPMYPTCLFFDKNGELVYDAVGYKDENKLLKILNSVSSKSYDVE</sequence>
<gene>
    <name evidence="3" type="ORF">HELGO_WM382</name>
</gene>
<dbReference type="InterPro" id="IPR051099">
    <property type="entry name" value="AGR/TXD"/>
</dbReference>
<name>A0A6S6SXS0_9BACT</name>
<dbReference type="InterPro" id="IPR012336">
    <property type="entry name" value="Thioredoxin-like_fold"/>
</dbReference>
<evidence type="ECO:0000256" key="1">
    <source>
        <dbReference type="ARBA" id="ARBA00022729"/>
    </source>
</evidence>
<dbReference type="EC" id="1.8.1.8" evidence="3"/>
<protein>
    <submittedName>
        <fullName evidence="3">Cytochrome c-type biogenesis protein DsbD, protein-disulfide reductase (EC)</fullName>
        <ecNumber evidence="3">1.8.1.8</ecNumber>
    </submittedName>
</protein>
<reference evidence="3" key="1">
    <citation type="submission" date="2020-01" db="EMBL/GenBank/DDBJ databases">
        <authorList>
            <person name="Meier V. D."/>
            <person name="Meier V D."/>
        </authorList>
    </citation>
    <scope>NUCLEOTIDE SEQUENCE</scope>
    <source>
        <strain evidence="3">HLG_WM_MAG_01</strain>
    </source>
</reference>
<dbReference type="EMBL" id="CACVAS010000058">
    <property type="protein sequence ID" value="CAA6813300.1"/>
    <property type="molecule type" value="Genomic_DNA"/>
</dbReference>
<dbReference type="Pfam" id="PF13098">
    <property type="entry name" value="Thioredoxin_2"/>
    <property type="match status" value="1"/>
</dbReference>
<dbReference type="InterPro" id="IPR036249">
    <property type="entry name" value="Thioredoxin-like_sf"/>
</dbReference>
<feature type="domain" description="Thioredoxin-like fold" evidence="2">
    <location>
        <begin position="29"/>
        <end position="132"/>
    </location>
</feature>
<organism evidence="3">
    <name type="scientific">uncultured Sulfurovum sp</name>
    <dbReference type="NCBI Taxonomy" id="269237"/>
    <lineage>
        <taxon>Bacteria</taxon>
        <taxon>Pseudomonadati</taxon>
        <taxon>Campylobacterota</taxon>
        <taxon>Epsilonproteobacteria</taxon>
        <taxon>Campylobacterales</taxon>
        <taxon>Sulfurovaceae</taxon>
        <taxon>Sulfurovum</taxon>
        <taxon>environmental samples</taxon>
    </lineage>
</organism>
<evidence type="ECO:0000313" key="3">
    <source>
        <dbReference type="EMBL" id="CAA6813300.1"/>
    </source>
</evidence>
<accession>A0A6S6SXS0</accession>